<reference evidence="1" key="1">
    <citation type="submission" date="2014-09" db="EMBL/GenBank/DDBJ databases">
        <authorList>
            <person name="Magalhaes I.L.F."/>
            <person name="Oliveira U."/>
            <person name="Santos F.R."/>
            <person name="Vidigal T.H.D.A."/>
            <person name="Brescovit A.D."/>
            <person name="Santos A.J."/>
        </authorList>
    </citation>
    <scope>NUCLEOTIDE SEQUENCE</scope>
    <source>
        <tissue evidence="1">Shoot tissue taken approximately 20 cm above the soil surface</tissue>
    </source>
</reference>
<reference evidence="1" key="2">
    <citation type="journal article" date="2015" name="Data Brief">
        <title>Shoot transcriptome of the giant reed, Arundo donax.</title>
        <authorList>
            <person name="Barrero R.A."/>
            <person name="Guerrero F.D."/>
            <person name="Moolhuijzen P."/>
            <person name="Goolsby J.A."/>
            <person name="Tidwell J."/>
            <person name="Bellgard S.E."/>
            <person name="Bellgard M.I."/>
        </authorList>
    </citation>
    <scope>NUCLEOTIDE SEQUENCE</scope>
    <source>
        <tissue evidence="1">Shoot tissue taken approximately 20 cm above the soil surface</tissue>
    </source>
</reference>
<name>A0A0A9DV88_ARUDO</name>
<proteinExistence type="predicted"/>
<protein>
    <submittedName>
        <fullName evidence="1">Uncharacterized protein</fullName>
    </submittedName>
</protein>
<dbReference type="EMBL" id="GBRH01205396">
    <property type="protein sequence ID" value="JAD92499.1"/>
    <property type="molecule type" value="Transcribed_RNA"/>
</dbReference>
<organism evidence="1">
    <name type="scientific">Arundo donax</name>
    <name type="common">Giant reed</name>
    <name type="synonym">Donax arundinaceus</name>
    <dbReference type="NCBI Taxonomy" id="35708"/>
    <lineage>
        <taxon>Eukaryota</taxon>
        <taxon>Viridiplantae</taxon>
        <taxon>Streptophyta</taxon>
        <taxon>Embryophyta</taxon>
        <taxon>Tracheophyta</taxon>
        <taxon>Spermatophyta</taxon>
        <taxon>Magnoliopsida</taxon>
        <taxon>Liliopsida</taxon>
        <taxon>Poales</taxon>
        <taxon>Poaceae</taxon>
        <taxon>PACMAD clade</taxon>
        <taxon>Arundinoideae</taxon>
        <taxon>Arundineae</taxon>
        <taxon>Arundo</taxon>
    </lineage>
</organism>
<accession>A0A0A9DV88</accession>
<dbReference type="AlphaFoldDB" id="A0A0A9DV88"/>
<sequence length="104" mass="11169">MQLENRTGDNSADAGPPMFVSVPNSLAGPLAVPATSAGENNQRVVESALENQSDCIRFLNPSATSSPSGWQTFKDGLKQGIFSPNDINVNLDNFPYYLSFSMVN</sequence>
<evidence type="ECO:0000313" key="1">
    <source>
        <dbReference type="EMBL" id="JAD92499.1"/>
    </source>
</evidence>